<feature type="transmembrane region" description="Helical" evidence="1">
    <location>
        <begin position="62"/>
        <end position="82"/>
    </location>
</feature>
<dbReference type="RefSeq" id="WP_336925391.1">
    <property type="nucleotide sequence ID" value="NZ_JBANRO010000004.1"/>
</dbReference>
<evidence type="ECO:0000256" key="1">
    <source>
        <dbReference type="SAM" id="Phobius"/>
    </source>
</evidence>
<keyword evidence="1" id="KW-1133">Transmembrane helix</keyword>
<keyword evidence="3" id="KW-1185">Reference proteome</keyword>
<accession>A0ABV7E5V9</accession>
<dbReference type="Proteomes" id="UP001595456">
    <property type="component" value="Unassembled WGS sequence"/>
</dbReference>
<name>A0ABV7E5V9_9SPHN</name>
<comment type="caution">
    <text evidence="2">The sequence shown here is derived from an EMBL/GenBank/DDBJ whole genome shotgun (WGS) entry which is preliminary data.</text>
</comment>
<feature type="transmembrane region" description="Helical" evidence="1">
    <location>
        <begin position="28"/>
        <end position="50"/>
    </location>
</feature>
<organism evidence="2 3">
    <name type="scientific">Alteraurantiacibacter palmitatis</name>
    <dbReference type="NCBI Taxonomy" id="2054628"/>
    <lineage>
        <taxon>Bacteria</taxon>
        <taxon>Pseudomonadati</taxon>
        <taxon>Pseudomonadota</taxon>
        <taxon>Alphaproteobacteria</taxon>
        <taxon>Sphingomonadales</taxon>
        <taxon>Erythrobacteraceae</taxon>
        <taxon>Alteraurantiacibacter</taxon>
    </lineage>
</organism>
<dbReference type="EMBL" id="JBHRST010000013">
    <property type="protein sequence ID" value="MFC3098063.1"/>
    <property type="molecule type" value="Genomic_DNA"/>
</dbReference>
<protein>
    <submittedName>
        <fullName evidence="2">Uncharacterized protein</fullName>
    </submittedName>
</protein>
<gene>
    <name evidence="2" type="ORF">ACFODU_09660</name>
</gene>
<sequence>MTDKDKPFVCYRQGRWAMKIMPRGGEGWRLTAMWMLFYALLSGIYVWIVAGRPDDETFVGQITAGFILVTAIWAIAMIRWMLARSEVINLDEVLALKRERERDKGRR</sequence>
<proteinExistence type="predicted"/>
<keyword evidence="1" id="KW-0472">Membrane</keyword>
<reference evidence="3" key="1">
    <citation type="journal article" date="2019" name="Int. J. Syst. Evol. Microbiol.">
        <title>The Global Catalogue of Microorganisms (GCM) 10K type strain sequencing project: providing services to taxonomists for standard genome sequencing and annotation.</title>
        <authorList>
            <consortium name="The Broad Institute Genomics Platform"/>
            <consortium name="The Broad Institute Genome Sequencing Center for Infectious Disease"/>
            <person name="Wu L."/>
            <person name="Ma J."/>
        </authorList>
    </citation>
    <scope>NUCLEOTIDE SEQUENCE [LARGE SCALE GENOMIC DNA]</scope>
    <source>
        <strain evidence="3">KCTC 52607</strain>
    </source>
</reference>
<keyword evidence="1" id="KW-0812">Transmembrane</keyword>
<evidence type="ECO:0000313" key="3">
    <source>
        <dbReference type="Proteomes" id="UP001595456"/>
    </source>
</evidence>
<evidence type="ECO:0000313" key="2">
    <source>
        <dbReference type="EMBL" id="MFC3098063.1"/>
    </source>
</evidence>